<evidence type="ECO:0000313" key="3">
    <source>
        <dbReference type="Proteomes" id="UP000775213"/>
    </source>
</evidence>
<accession>A0AAV7FKW4</accession>
<feature type="signal peptide" evidence="1">
    <location>
        <begin position="1"/>
        <end position="20"/>
    </location>
</feature>
<evidence type="ECO:0000313" key="2">
    <source>
        <dbReference type="EMBL" id="KAH0434809.1"/>
    </source>
</evidence>
<proteinExistence type="predicted"/>
<evidence type="ECO:0000256" key="1">
    <source>
        <dbReference type="SAM" id="SignalP"/>
    </source>
</evidence>
<name>A0AAV7FKW4_DENCH</name>
<reference evidence="2 3" key="1">
    <citation type="journal article" date="2021" name="Hortic Res">
        <title>Chromosome-scale assembly of the Dendrobium chrysotoxum genome enhances the understanding of orchid evolution.</title>
        <authorList>
            <person name="Zhang Y."/>
            <person name="Zhang G.Q."/>
            <person name="Zhang D."/>
            <person name="Liu X.D."/>
            <person name="Xu X.Y."/>
            <person name="Sun W.H."/>
            <person name="Yu X."/>
            <person name="Zhu X."/>
            <person name="Wang Z.W."/>
            <person name="Zhao X."/>
            <person name="Zhong W.Y."/>
            <person name="Chen H."/>
            <person name="Yin W.L."/>
            <person name="Huang T."/>
            <person name="Niu S.C."/>
            <person name="Liu Z.J."/>
        </authorList>
    </citation>
    <scope>NUCLEOTIDE SEQUENCE [LARGE SCALE GENOMIC DNA]</scope>
    <source>
        <strain evidence="2">Lindl</strain>
    </source>
</reference>
<keyword evidence="1" id="KW-0732">Signal</keyword>
<feature type="chain" id="PRO_5043888284" evidence="1">
    <location>
        <begin position="21"/>
        <end position="237"/>
    </location>
</feature>
<comment type="caution">
    <text evidence="2">The sequence shown here is derived from an EMBL/GenBank/DDBJ whole genome shotgun (WGS) entry which is preliminary data.</text>
</comment>
<dbReference type="Proteomes" id="UP000775213">
    <property type="component" value="Unassembled WGS sequence"/>
</dbReference>
<sequence>MILVLSLLLFLFGSHSPTYGLISSLPRILYALGSLFGHPLKVDNATSIDSRPSLAHVLVELNITKKCPNKSVGNETGVLKNVVVDGNVGGVLPNPLLCHVLSINEVLINGGSGVESDLRGEEVGVACRHDPKAMASAPCVDVSRVDDSVLIPEVIEALDAVDHGSENLDVINSNLGGNEVDEGVSLAVGVNDSSCGLDASSVKPSLPTLYLSLVVLKGMVPIVDVPVSIISNENLKA</sequence>
<protein>
    <submittedName>
        <fullName evidence="2">Uncharacterized protein</fullName>
    </submittedName>
</protein>
<gene>
    <name evidence="2" type="ORF">IEQ34_026745</name>
</gene>
<organism evidence="2 3">
    <name type="scientific">Dendrobium chrysotoxum</name>
    <name type="common">Orchid</name>
    <dbReference type="NCBI Taxonomy" id="161865"/>
    <lineage>
        <taxon>Eukaryota</taxon>
        <taxon>Viridiplantae</taxon>
        <taxon>Streptophyta</taxon>
        <taxon>Embryophyta</taxon>
        <taxon>Tracheophyta</taxon>
        <taxon>Spermatophyta</taxon>
        <taxon>Magnoliopsida</taxon>
        <taxon>Liliopsida</taxon>
        <taxon>Asparagales</taxon>
        <taxon>Orchidaceae</taxon>
        <taxon>Epidendroideae</taxon>
        <taxon>Malaxideae</taxon>
        <taxon>Dendrobiinae</taxon>
        <taxon>Dendrobium</taxon>
    </lineage>
</organism>
<dbReference type="EMBL" id="JAGFBR010000783">
    <property type="protein sequence ID" value="KAH0434809.1"/>
    <property type="molecule type" value="Genomic_DNA"/>
</dbReference>
<dbReference type="AlphaFoldDB" id="A0AAV7FKW4"/>
<keyword evidence="3" id="KW-1185">Reference proteome</keyword>